<dbReference type="STRING" id="1391654.AKJ09_07657"/>
<feature type="transmembrane region" description="Helical" evidence="1">
    <location>
        <begin position="304"/>
        <end position="324"/>
    </location>
</feature>
<evidence type="ECO:0008006" key="5">
    <source>
        <dbReference type="Google" id="ProtNLM"/>
    </source>
</evidence>
<keyword evidence="4" id="KW-1185">Reference proteome</keyword>
<evidence type="ECO:0000256" key="1">
    <source>
        <dbReference type="SAM" id="Phobius"/>
    </source>
</evidence>
<keyword evidence="1" id="KW-0812">Transmembrane</keyword>
<keyword evidence="1" id="KW-0472">Membrane</keyword>
<dbReference type="EMBL" id="CP012333">
    <property type="protein sequence ID" value="AKV00994.1"/>
    <property type="molecule type" value="Genomic_DNA"/>
</dbReference>
<gene>
    <name evidence="3" type="ORF">AKJ09_07657</name>
</gene>
<proteinExistence type="predicted"/>
<feature type="transmembrane region" description="Helical" evidence="1">
    <location>
        <begin position="229"/>
        <end position="252"/>
    </location>
</feature>
<protein>
    <recommendedName>
        <fullName evidence="5">Tetratricopeptide repeat protein</fullName>
    </recommendedName>
</protein>
<feature type="signal peptide" evidence="2">
    <location>
        <begin position="1"/>
        <end position="27"/>
    </location>
</feature>
<sequence length="353" mass="36973">MTRVCRFVSSAAVIVTALVAVPQTSFADPGDRAAAAEDLFQRGKSRMTEGNFTAACPLLAESYRLDPAGGTLQNLAICYESLGKWATAYARFQELRTLSKNAERPRLDRVKLAEEHIEKLGPRLTRIVVVMEDHGAQEVDVDGVTYQKASWSTGIAADPGSHELVVRGNGKQPFHSTVQIGQTGGEQRVVVPALADEVLVAGPVTPPSAEQPAANADDSVAATRKRHTIGYVVGGVGVAVLAAGAVFGVLTITTNAKAKDKCSRDTNPGANATEFDASGRCFVDSDPWKDSNAMKDDARTFANIANVLVPVGVVGLGVGAWLALTKSNSSQPAKGASIRISPSLGGASLEGTF</sequence>
<evidence type="ECO:0000313" key="3">
    <source>
        <dbReference type="EMBL" id="AKV00994.1"/>
    </source>
</evidence>
<dbReference type="InterPro" id="IPR011990">
    <property type="entry name" value="TPR-like_helical_dom_sf"/>
</dbReference>
<dbReference type="RefSeq" id="WP_146652178.1">
    <property type="nucleotide sequence ID" value="NZ_CP012333.1"/>
</dbReference>
<dbReference type="KEGG" id="llu:AKJ09_07657"/>
<keyword evidence="2" id="KW-0732">Signal</keyword>
<dbReference type="Gene3D" id="1.25.40.10">
    <property type="entry name" value="Tetratricopeptide repeat domain"/>
    <property type="match status" value="1"/>
</dbReference>
<evidence type="ECO:0000256" key="2">
    <source>
        <dbReference type="SAM" id="SignalP"/>
    </source>
</evidence>
<name>A0A0K1Q5J5_9BACT</name>
<dbReference type="Proteomes" id="UP000064967">
    <property type="component" value="Chromosome"/>
</dbReference>
<dbReference type="PATRIC" id="fig|1391654.3.peg.7767"/>
<reference evidence="3 4" key="1">
    <citation type="submission" date="2015-08" db="EMBL/GenBank/DDBJ databases">
        <authorList>
            <person name="Babu N.S."/>
            <person name="Beckwith C.J."/>
            <person name="Beseler K.G."/>
            <person name="Brison A."/>
            <person name="Carone J.V."/>
            <person name="Caskin T.P."/>
            <person name="Diamond M."/>
            <person name="Durham M.E."/>
            <person name="Foxe J.M."/>
            <person name="Go M."/>
            <person name="Henderson B.A."/>
            <person name="Jones I.B."/>
            <person name="McGettigan J.A."/>
            <person name="Micheletti S.J."/>
            <person name="Nasrallah M.E."/>
            <person name="Ortiz D."/>
            <person name="Piller C.R."/>
            <person name="Privatt S.R."/>
            <person name="Schneider S.L."/>
            <person name="Sharp S."/>
            <person name="Smith T.C."/>
            <person name="Stanton J.D."/>
            <person name="Ullery H.E."/>
            <person name="Wilson R.J."/>
            <person name="Serrano M.G."/>
            <person name="Buck G."/>
            <person name="Lee V."/>
            <person name="Wang Y."/>
            <person name="Carvalho R."/>
            <person name="Voegtly L."/>
            <person name="Shi R."/>
            <person name="Duckworth R."/>
            <person name="Johnson A."/>
            <person name="Loviza R."/>
            <person name="Walstead R."/>
            <person name="Shah Z."/>
            <person name="Kiflezghi M."/>
            <person name="Wade K."/>
            <person name="Ball S.L."/>
            <person name="Bradley K.W."/>
            <person name="Asai D.J."/>
            <person name="Bowman C.A."/>
            <person name="Russell D.A."/>
            <person name="Pope W.H."/>
            <person name="Jacobs-Sera D."/>
            <person name="Hendrix R.W."/>
            <person name="Hatfull G.F."/>
        </authorList>
    </citation>
    <scope>NUCLEOTIDE SEQUENCE [LARGE SCALE GENOMIC DNA]</scope>
    <source>
        <strain evidence="3 4">DSM 27648</strain>
    </source>
</reference>
<evidence type="ECO:0000313" key="4">
    <source>
        <dbReference type="Proteomes" id="UP000064967"/>
    </source>
</evidence>
<dbReference type="AlphaFoldDB" id="A0A0K1Q5J5"/>
<organism evidence="3 4">
    <name type="scientific">Labilithrix luteola</name>
    <dbReference type="NCBI Taxonomy" id="1391654"/>
    <lineage>
        <taxon>Bacteria</taxon>
        <taxon>Pseudomonadati</taxon>
        <taxon>Myxococcota</taxon>
        <taxon>Polyangia</taxon>
        <taxon>Polyangiales</taxon>
        <taxon>Labilitrichaceae</taxon>
        <taxon>Labilithrix</taxon>
    </lineage>
</organism>
<accession>A0A0K1Q5J5</accession>
<dbReference type="SUPFAM" id="SSF48452">
    <property type="entry name" value="TPR-like"/>
    <property type="match status" value="1"/>
</dbReference>
<keyword evidence="1" id="KW-1133">Transmembrane helix</keyword>
<dbReference type="OrthoDB" id="5516671at2"/>
<feature type="chain" id="PRO_5005466845" description="Tetratricopeptide repeat protein" evidence="2">
    <location>
        <begin position="28"/>
        <end position="353"/>
    </location>
</feature>